<gene>
    <name evidence="1" type="ORF">FOZ62_001615</name>
    <name evidence="2" type="ORF">FOZ63_029599</name>
</gene>
<proteinExistence type="predicted"/>
<dbReference type="EMBL" id="JABANO010010031">
    <property type="protein sequence ID" value="KAF4745819.1"/>
    <property type="molecule type" value="Genomic_DNA"/>
</dbReference>
<dbReference type="EMBL" id="JABANM010018649">
    <property type="protein sequence ID" value="KAF4725761.1"/>
    <property type="molecule type" value="Genomic_DNA"/>
</dbReference>
<evidence type="ECO:0000313" key="2">
    <source>
        <dbReference type="EMBL" id="KAF4745819.1"/>
    </source>
</evidence>
<accession>A0A7J6RZ89</accession>
<dbReference type="Proteomes" id="UP000553632">
    <property type="component" value="Unassembled WGS sequence"/>
</dbReference>
<organism evidence="1 4">
    <name type="scientific">Perkinsus olseni</name>
    <name type="common">Perkinsus atlanticus</name>
    <dbReference type="NCBI Taxonomy" id="32597"/>
    <lineage>
        <taxon>Eukaryota</taxon>
        <taxon>Sar</taxon>
        <taxon>Alveolata</taxon>
        <taxon>Perkinsozoa</taxon>
        <taxon>Perkinsea</taxon>
        <taxon>Perkinsida</taxon>
        <taxon>Perkinsidae</taxon>
        <taxon>Perkinsus</taxon>
    </lineage>
</organism>
<evidence type="ECO:0000313" key="1">
    <source>
        <dbReference type="EMBL" id="KAF4725761.1"/>
    </source>
</evidence>
<comment type="caution">
    <text evidence="1">The sequence shown here is derived from an EMBL/GenBank/DDBJ whole genome shotgun (WGS) entry which is preliminary data.</text>
</comment>
<dbReference type="AlphaFoldDB" id="A0A7J6RZ89"/>
<protein>
    <submittedName>
        <fullName evidence="1">Uncharacterized protein</fullName>
    </submittedName>
</protein>
<dbReference type="Proteomes" id="UP000574390">
    <property type="component" value="Unassembled WGS sequence"/>
</dbReference>
<sequence>MAEGLGNSNRDANEATPRQIDTSFLSLGEDCQAWRGSGNNVMTDDCRRTLVELLSSISDPDASAFDQPHRRGLAPCLHGSQQSQQKLLQDSLNYTEGTGVQSYTPSSSRDTSLNDQWIPKAGIMGDGSCVDPDEGLYYNDSFEDSHLERFMVENIAYDQSQGIDCGEVFYRTALGAGGTTRS</sequence>
<name>A0A7J6RZ89_PEROL</name>
<evidence type="ECO:0000313" key="4">
    <source>
        <dbReference type="Proteomes" id="UP000574390"/>
    </source>
</evidence>
<evidence type="ECO:0000313" key="3">
    <source>
        <dbReference type="Proteomes" id="UP000553632"/>
    </source>
</evidence>
<reference evidence="3 4" key="1">
    <citation type="submission" date="2020-04" db="EMBL/GenBank/DDBJ databases">
        <title>Perkinsus olseni comparative genomics.</title>
        <authorList>
            <person name="Bogema D.R."/>
        </authorList>
    </citation>
    <scope>NUCLEOTIDE SEQUENCE [LARGE SCALE GENOMIC DNA]</scope>
    <source>
        <strain evidence="1">ATCC PRA-205</strain>
        <strain evidence="2 3">ATCC PRA-207</strain>
    </source>
</reference>
<keyword evidence="3" id="KW-1185">Reference proteome</keyword>